<feature type="non-terminal residue" evidence="1">
    <location>
        <position position="44"/>
    </location>
</feature>
<dbReference type="Proteomes" id="UP000789901">
    <property type="component" value="Unassembled WGS sequence"/>
</dbReference>
<evidence type="ECO:0000313" key="2">
    <source>
        <dbReference type="Proteomes" id="UP000789901"/>
    </source>
</evidence>
<dbReference type="EMBL" id="CAJVQB010009571">
    <property type="protein sequence ID" value="CAG8731472.1"/>
    <property type="molecule type" value="Genomic_DNA"/>
</dbReference>
<evidence type="ECO:0000313" key="1">
    <source>
        <dbReference type="EMBL" id="CAG8731472.1"/>
    </source>
</evidence>
<sequence>MKLSGYANAFRDMLKIDYRKPIQQIGLFPPLKVSKYDFQYVQVI</sequence>
<comment type="caution">
    <text evidence="1">The sequence shown here is derived from an EMBL/GenBank/DDBJ whole genome shotgun (WGS) entry which is preliminary data.</text>
</comment>
<accession>A0ABN7V4X5</accession>
<gene>
    <name evidence="1" type="ORF">GMARGA_LOCUS14437</name>
</gene>
<protein>
    <submittedName>
        <fullName evidence="1">17482_t:CDS:1</fullName>
    </submittedName>
</protein>
<proteinExistence type="predicted"/>
<reference evidence="1 2" key="1">
    <citation type="submission" date="2021-06" db="EMBL/GenBank/DDBJ databases">
        <authorList>
            <person name="Kallberg Y."/>
            <person name="Tangrot J."/>
            <person name="Rosling A."/>
        </authorList>
    </citation>
    <scope>NUCLEOTIDE SEQUENCE [LARGE SCALE GENOMIC DNA]</scope>
    <source>
        <strain evidence="1 2">120-4 pot B 10/14</strain>
    </source>
</reference>
<organism evidence="1 2">
    <name type="scientific">Gigaspora margarita</name>
    <dbReference type="NCBI Taxonomy" id="4874"/>
    <lineage>
        <taxon>Eukaryota</taxon>
        <taxon>Fungi</taxon>
        <taxon>Fungi incertae sedis</taxon>
        <taxon>Mucoromycota</taxon>
        <taxon>Glomeromycotina</taxon>
        <taxon>Glomeromycetes</taxon>
        <taxon>Diversisporales</taxon>
        <taxon>Gigasporaceae</taxon>
        <taxon>Gigaspora</taxon>
    </lineage>
</organism>
<name>A0ABN7V4X5_GIGMA</name>
<keyword evidence="2" id="KW-1185">Reference proteome</keyword>